<dbReference type="AlphaFoldDB" id="A0A2A4HTG3"/>
<name>A0A2A4HTG3_9GAMM</name>
<feature type="region of interest" description="Disordered" evidence="1">
    <location>
        <begin position="1"/>
        <end position="20"/>
    </location>
</feature>
<dbReference type="Proteomes" id="UP000218677">
    <property type="component" value="Unassembled WGS sequence"/>
</dbReference>
<sequence length="70" mass="7746">MNKVDRFLKTHSPRMGRGKRIKEVKSNLTDNESAKKAGFLLLQNLHSPHSCGSMTSKDTIQGYNGVATVD</sequence>
<dbReference type="RefSeq" id="WP_096649519.1">
    <property type="nucleotide sequence ID" value="NZ_NWUX01000001.1"/>
</dbReference>
<organism evidence="2 3">
    <name type="scientific">Vreelandella nigrificans</name>
    <dbReference type="NCBI Taxonomy" id="2042704"/>
    <lineage>
        <taxon>Bacteria</taxon>
        <taxon>Pseudomonadati</taxon>
        <taxon>Pseudomonadota</taxon>
        <taxon>Gammaproteobacteria</taxon>
        <taxon>Oceanospirillales</taxon>
        <taxon>Halomonadaceae</taxon>
        <taxon>Vreelandella</taxon>
    </lineage>
</organism>
<evidence type="ECO:0000256" key="1">
    <source>
        <dbReference type="SAM" id="MobiDB-lite"/>
    </source>
</evidence>
<reference evidence="3" key="1">
    <citation type="submission" date="2017-09" db="EMBL/GenBank/DDBJ databases">
        <authorList>
            <person name="Cho G.-S."/>
            <person name="Oguntoyinbo F.A."/>
            <person name="Cnockaert M."/>
            <person name="Kabisch J."/>
            <person name="Neve H."/>
            <person name="Bockelmann W."/>
            <person name="Wenning M."/>
            <person name="Franz C.M."/>
            <person name="Vandamme P."/>
        </authorList>
    </citation>
    <scope>NUCLEOTIDE SEQUENCE [LARGE SCALE GENOMIC DNA]</scope>
    <source>
        <strain evidence="3">MBT G8648</strain>
    </source>
</reference>
<evidence type="ECO:0000313" key="3">
    <source>
        <dbReference type="Proteomes" id="UP000218677"/>
    </source>
</evidence>
<dbReference type="EMBL" id="NWUX01000001">
    <property type="protein sequence ID" value="PCF97361.1"/>
    <property type="molecule type" value="Genomic_DNA"/>
</dbReference>
<keyword evidence="3" id="KW-1185">Reference proteome</keyword>
<gene>
    <name evidence="2" type="ORF">CPA45_01055</name>
</gene>
<feature type="compositionally biased region" description="Basic residues" evidence="1">
    <location>
        <begin position="9"/>
        <end position="20"/>
    </location>
</feature>
<dbReference type="OrthoDB" id="9182628at2"/>
<comment type="caution">
    <text evidence="2">The sequence shown here is derived from an EMBL/GenBank/DDBJ whole genome shotgun (WGS) entry which is preliminary data.</text>
</comment>
<proteinExistence type="predicted"/>
<accession>A0A2A4HTG3</accession>
<evidence type="ECO:0000313" key="2">
    <source>
        <dbReference type="EMBL" id="PCF97361.1"/>
    </source>
</evidence>
<protein>
    <submittedName>
        <fullName evidence="2">Uncharacterized protein</fullName>
    </submittedName>
</protein>